<protein>
    <submittedName>
        <fullName evidence="1">Receptor-like protein</fullName>
    </submittedName>
</protein>
<evidence type="ECO:0000313" key="1">
    <source>
        <dbReference type="EMBL" id="KAJ4717612.1"/>
    </source>
</evidence>
<comment type="caution">
    <text evidence="1">The sequence shown here is derived from an EMBL/GenBank/DDBJ whole genome shotgun (WGS) entry which is preliminary data.</text>
</comment>
<gene>
    <name evidence="1" type="ORF">OWV82_012467</name>
</gene>
<sequence>MGLSSCFFTFRHLLLSLLLFHSALAHFASSNKPLCHEDERSMLLQFKESLMINEDSSSFHWDDPCRPKSESWMSEEEDVDCCSWDGVQCNEKTGHVTKLDLSNSCLFGTMNSSNTLFHLVHLKWLNLAYNDFNFSEIPSAIKNLSELSYLNLSDSSFSGQIPFEILELSKLVSLDLSGAYNLELQKPSLENLFEKLGNLKSLDLGNVKITSPIPHNSVNLSNSLTFLSLSDCLLGGKIPSSLGNLTKLVHLDLSSNELSDKLPASFGNLTKLVHLDLSSNELSDKLPASFGNLTKVVHLDLSFNELSDKLPASFGNLTKLVHLDLSFNELSDKLPASIGNLDSLELLDLSSNKFSSELPASIGNLDSLEVLHLSSNKFSRDLPASIGNLSSLKYLIIYGCAFWGKLPPSLGNLTQLRLLSLHSNNFAGELPASIGNIEPLEVLAISSCNFSGQIPLSIGNLTRLTQLDLSHNNFSGTMELHMFLSKLKDLFSLSLSSNKLSLLTKTTIDPIFKNLRYVELRSCNITEFPGFLKNQHQLHTLDLSSNKIKGEVPRWLLNRIILIFNVSFNFLTGFQDQQPILFLGTNSPFVLDLSSNNLQGSLPVPPIRTLSFVVSNNSLTGEISTWICKLEDLAALDLSYNSLSGNLPPCLGSFSPRLQILQLSRNKFSGSIPQTFLNGSLKMIDLSYNLLQGRIPRSLANCTMLEFLNLGNNQINDIFPSWLGTIPNLQVLILRANNLHGMIGKAKRACGFPKLRIIDLSNNEFIGKLPSNFFQCLNAMKVVNKSELSYMQGMIPSVDLLNRLNNFESYDYALTLSNKGLMMAYGKISNILVAIILSCNKFDGEIPTSIANLREVQNLNLSHNSLQGHIPSQLTNITSLESLDLSNNKLSGQIPQNFIELTFLGVFNVSHNNLTGPIPQGNQFTTFDNSSFDGNLGLCGKPLSRKCENDDSKPNENEDVPDSKSSFALDWKIALIGYWSGLIVGVILGLNFSTGVQEWFAEKILGRRSKRRRRKQRRRSRME</sequence>
<organism evidence="1 2">
    <name type="scientific">Melia azedarach</name>
    <name type="common">Chinaberry tree</name>
    <dbReference type="NCBI Taxonomy" id="155640"/>
    <lineage>
        <taxon>Eukaryota</taxon>
        <taxon>Viridiplantae</taxon>
        <taxon>Streptophyta</taxon>
        <taxon>Embryophyta</taxon>
        <taxon>Tracheophyta</taxon>
        <taxon>Spermatophyta</taxon>
        <taxon>Magnoliopsida</taxon>
        <taxon>eudicotyledons</taxon>
        <taxon>Gunneridae</taxon>
        <taxon>Pentapetalae</taxon>
        <taxon>rosids</taxon>
        <taxon>malvids</taxon>
        <taxon>Sapindales</taxon>
        <taxon>Meliaceae</taxon>
        <taxon>Melia</taxon>
    </lineage>
</organism>
<proteinExistence type="predicted"/>
<keyword evidence="2" id="KW-1185">Reference proteome</keyword>
<dbReference type="EMBL" id="CM051399">
    <property type="protein sequence ID" value="KAJ4717612.1"/>
    <property type="molecule type" value="Genomic_DNA"/>
</dbReference>
<dbReference type="Proteomes" id="UP001164539">
    <property type="component" value="Chromosome 6"/>
</dbReference>
<name>A0ACC1Y321_MELAZ</name>
<accession>A0ACC1Y321</accession>
<evidence type="ECO:0000313" key="2">
    <source>
        <dbReference type="Proteomes" id="UP001164539"/>
    </source>
</evidence>
<reference evidence="1 2" key="1">
    <citation type="journal article" date="2023" name="Science">
        <title>Complex scaffold remodeling in plant triterpene biosynthesis.</title>
        <authorList>
            <person name="De La Pena R."/>
            <person name="Hodgson H."/>
            <person name="Liu J.C."/>
            <person name="Stephenson M.J."/>
            <person name="Martin A.C."/>
            <person name="Owen C."/>
            <person name="Harkess A."/>
            <person name="Leebens-Mack J."/>
            <person name="Jimenez L.E."/>
            <person name="Osbourn A."/>
            <person name="Sattely E.S."/>
        </authorList>
    </citation>
    <scope>NUCLEOTIDE SEQUENCE [LARGE SCALE GENOMIC DNA]</scope>
    <source>
        <strain evidence="2">cv. JPN11</strain>
        <tissue evidence="1">Leaf</tissue>
    </source>
</reference>